<dbReference type="RefSeq" id="WP_220198159.1">
    <property type="nucleotide sequence ID" value="NZ_BNJF01000004.1"/>
</dbReference>
<gene>
    <name evidence="3" type="ORF">KSX_72060</name>
</gene>
<reference evidence="3" key="1">
    <citation type="submission" date="2020-10" db="EMBL/GenBank/DDBJ databases">
        <title>Taxonomic study of unclassified bacteria belonging to the class Ktedonobacteria.</title>
        <authorList>
            <person name="Yabe S."/>
            <person name="Wang C.M."/>
            <person name="Zheng Y."/>
            <person name="Sakai Y."/>
            <person name="Cavaletti L."/>
            <person name="Monciardini P."/>
            <person name="Donadio S."/>
        </authorList>
    </citation>
    <scope>NUCLEOTIDE SEQUENCE</scope>
    <source>
        <strain evidence="3">SOSP1-1</strain>
    </source>
</reference>
<sequence length="168" mass="19424">MSNDHSIQDTNKRDLVVTRVFDASVEHVWKAWSDPKYVMQWWGPEGFTSPQTTMNFREGGTSLVCMRSPEYGDHYSTWQYEKIIPMQQIEYIHNLSDKDGNLVDPISMGMPPDFPQNQRHTVTFKDLGNSKTEMTVTEHDWPVSQMMEMSKLGLEQCLKKMATSLVSI</sequence>
<dbReference type="Pfam" id="PF08327">
    <property type="entry name" value="AHSA1"/>
    <property type="match status" value="1"/>
</dbReference>
<accession>A0A8J3I8A9</accession>
<evidence type="ECO:0000313" key="4">
    <source>
        <dbReference type="Proteomes" id="UP000612362"/>
    </source>
</evidence>
<protein>
    <submittedName>
        <fullName evidence="3">ATPase</fullName>
    </submittedName>
</protein>
<comment type="similarity">
    <text evidence="1">Belongs to the AHA1 family.</text>
</comment>
<dbReference type="Proteomes" id="UP000612362">
    <property type="component" value="Unassembled WGS sequence"/>
</dbReference>
<dbReference type="Gene3D" id="3.30.530.20">
    <property type="match status" value="1"/>
</dbReference>
<feature type="domain" description="Activator of Hsp90 ATPase homologue 1/2-like C-terminal" evidence="2">
    <location>
        <begin position="22"/>
        <end position="163"/>
    </location>
</feature>
<keyword evidence="4" id="KW-1185">Reference proteome</keyword>
<name>A0A8J3I8A9_9CHLR</name>
<proteinExistence type="inferred from homology"/>
<dbReference type="InterPro" id="IPR023393">
    <property type="entry name" value="START-like_dom_sf"/>
</dbReference>
<organism evidence="3 4">
    <name type="scientific">Ktedonospora formicarum</name>
    <dbReference type="NCBI Taxonomy" id="2778364"/>
    <lineage>
        <taxon>Bacteria</taxon>
        <taxon>Bacillati</taxon>
        <taxon>Chloroflexota</taxon>
        <taxon>Ktedonobacteria</taxon>
        <taxon>Ktedonobacterales</taxon>
        <taxon>Ktedonobacteraceae</taxon>
        <taxon>Ktedonospora</taxon>
    </lineage>
</organism>
<comment type="caution">
    <text evidence="3">The sequence shown here is derived from an EMBL/GenBank/DDBJ whole genome shotgun (WGS) entry which is preliminary data.</text>
</comment>
<dbReference type="InterPro" id="IPR013538">
    <property type="entry name" value="ASHA1/2-like_C"/>
</dbReference>
<evidence type="ECO:0000256" key="1">
    <source>
        <dbReference type="ARBA" id="ARBA00006817"/>
    </source>
</evidence>
<dbReference type="AlphaFoldDB" id="A0A8J3I8A9"/>
<dbReference type="EMBL" id="BNJF01000004">
    <property type="protein sequence ID" value="GHO49043.1"/>
    <property type="molecule type" value="Genomic_DNA"/>
</dbReference>
<evidence type="ECO:0000313" key="3">
    <source>
        <dbReference type="EMBL" id="GHO49043.1"/>
    </source>
</evidence>
<evidence type="ECO:0000259" key="2">
    <source>
        <dbReference type="Pfam" id="PF08327"/>
    </source>
</evidence>
<dbReference type="SUPFAM" id="SSF55961">
    <property type="entry name" value="Bet v1-like"/>
    <property type="match status" value="1"/>
</dbReference>